<dbReference type="Gramene" id="rna1434">
    <property type="protein sequence ID" value="RHN77927.1"/>
    <property type="gene ID" value="gene1434"/>
</dbReference>
<sequence length="110" mass="12740">MKYVYNKFIGKLCCKRTILHSKGCSCVDNDSLYSYIKHTLLNGWKTRIILGKVFTKEDETNPLSRVMLIMVCTEGSQTRHGHNMCPKILIKCLLVGMHLIDDLFDLFNQR</sequence>
<dbReference type="AlphaFoldDB" id="A0A396JTE9"/>
<accession>A0A396JTE9</accession>
<evidence type="ECO:0000313" key="1">
    <source>
        <dbReference type="EMBL" id="RHN77927.1"/>
    </source>
</evidence>
<name>A0A396JTE9_MEDTR</name>
<proteinExistence type="predicted"/>
<protein>
    <submittedName>
        <fullName evidence="1">Uncharacterized protein</fullName>
    </submittedName>
</protein>
<evidence type="ECO:0000313" key="2">
    <source>
        <dbReference type="Proteomes" id="UP000265566"/>
    </source>
</evidence>
<reference evidence="2" key="1">
    <citation type="journal article" date="2018" name="Nat. Plants">
        <title>Whole-genome landscape of Medicago truncatula symbiotic genes.</title>
        <authorList>
            <person name="Pecrix Y."/>
            <person name="Staton S.E."/>
            <person name="Sallet E."/>
            <person name="Lelandais-Briere C."/>
            <person name="Moreau S."/>
            <person name="Carrere S."/>
            <person name="Blein T."/>
            <person name="Jardinaud M.F."/>
            <person name="Latrasse D."/>
            <person name="Zouine M."/>
            <person name="Zahm M."/>
            <person name="Kreplak J."/>
            <person name="Mayjonade B."/>
            <person name="Satge C."/>
            <person name="Perez M."/>
            <person name="Cauet S."/>
            <person name="Marande W."/>
            <person name="Chantry-Darmon C."/>
            <person name="Lopez-Roques C."/>
            <person name="Bouchez O."/>
            <person name="Berard A."/>
            <person name="Debelle F."/>
            <person name="Munos S."/>
            <person name="Bendahmane A."/>
            <person name="Berges H."/>
            <person name="Niebel A."/>
            <person name="Buitink J."/>
            <person name="Frugier F."/>
            <person name="Benhamed M."/>
            <person name="Crespi M."/>
            <person name="Gouzy J."/>
            <person name="Gamas P."/>
        </authorList>
    </citation>
    <scope>NUCLEOTIDE SEQUENCE [LARGE SCALE GENOMIC DNA]</scope>
    <source>
        <strain evidence="2">cv. Jemalong A17</strain>
    </source>
</reference>
<dbReference type="Proteomes" id="UP000265566">
    <property type="component" value="Chromosome 1"/>
</dbReference>
<gene>
    <name evidence="1" type="ORF">MtrunA17_Chr1g0160001</name>
</gene>
<comment type="caution">
    <text evidence="1">The sequence shown here is derived from an EMBL/GenBank/DDBJ whole genome shotgun (WGS) entry which is preliminary data.</text>
</comment>
<organism evidence="1 2">
    <name type="scientific">Medicago truncatula</name>
    <name type="common">Barrel medic</name>
    <name type="synonym">Medicago tribuloides</name>
    <dbReference type="NCBI Taxonomy" id="3880"/>
    <lineage>
        <taxon>Eukaryota</taxon>
        <taxon>Viridiplantae</taxon>
        <taxon>Streptophyta</taxon>
        <taxon>Embryophyta</taxon>
        <taxon>Tracheophyta</taxon>
        <taxon>Spermatophyta</taxon>
        <taxon>Magnoliopsida</taxon>
        <taxon>eudicotyledons</taxon>
        <taxon>Gunneridae</taxon>
        <taxon>Pentapetalae</taxon>
        <taxon>rosids</taxon>
        <taxon>fabids</taxon>
        <taxon>Fabales</taxon>
        <taxon>Fabaceae</taxon>
        <taxon>Papilionoideae</taxon>
        <taxon>50 kb inversion clade</taxon>
        <taxon>NPAAA clade</taxon>
        <taxon>Hologalegina</taxon>
        <taxon>IRL clade</taxon>
        <taxon>Trifolieae</taxon>
        <taxon>Medicago</taxon>
    </lineage>
</organism>
<dbReference type="EMBL" id="PSQE01000001">
    <property type="protein sequence ID" value="RHN77927.1"/>
    <property type="molecule type" value="Genomic_DNA"/>
</dbReference>